<dbReference type="SUPFAM" id="SSF52821">
    <property type="entry name" value="Rhodanese/Cell cycle control phosphatase"/>
    <property type="match status" value="1"/>
</dbReference>
<feature type="domain" description="Rhodanese" evidence="2">
    <location>
        <begin position="50"/>
        <end position="141"/>
    </location>
</feature>
<evidence type="ECO:0000256" key="1">
    <source>
        <dbReference type="SAM" id="Phobius"/>
    </source>
</evidence>
<dbReference type="EMBL" id="CP034870">
    <property type="protein sequence ID" value="QCI21948.1"/>
    <property type="molecule type" value="Genomic_DNA"/>
</dbReference>
<dbReference type="InterPro" id="IPR036873">
    <property type="entry name" value="Rhodanese-like_dom_sf"/>
</dbReference>
<dbReference type="Pfam" id="PF00581">
    <property type="entry name" value="Rhodanese"/>
    <property type="match status" value="1"/>
</dbReference>
<dbReference type="InterPro" id="IPR050229">
    <property type="entry name" value="GlpE_sulfurtransferase"/>
</dbReference>
<dbReference type="Proteomes" id="UP000298564">
    <property type="component" value="Chromosome"/>
</dbReference>
<accession>A0A4D6Y6N6</accession>
<feature type="transmembrane region" description="Helical" evidence="1">
    <location>
        <begin position="12"/>
        <end position="30"/>
    </location>
</feature>
<evidence type="ECO:0000313" key="3">
    <source>
        <dbReference type="EMBL" id="QCI21948.1"/>
    </source>
</evidence>
<reference evidence="3 4" key="2">
    <citation type="submission" date="2019-05" db="EMBL/GenBank/DDBJ databases">
        <title>Genome evolution of the obligate endosymbiont Buchnera aphidicola.</title>
        <authorList>
            <person name="Moran N.A."/>
        </authorList>
    </citation>
    <scope>NUCLEOTIDE SEQUENCE [LARGE SCALE GENOMIC DNA]</scope>
    <source>
        <strain evidence="3 4">Lps</strain>
    </source>
</reference>
<evidence type="ECO:0000259" key="2">
    <source>
        <dbReference type="PROSITE" id="PS50206"/>
    </source>
</evidence>
<dbReference type="OrthoDB" id="9808735at2"/>
<proteinExistence type="predicted"/>
<reference evidence="3 4" key="1">
    <citation type="submission" date="2018-12" db="EMBL/GenBank/DDBJ databases">
        <authorList>
            <person name="Chong R.A."/>
        </authorList>
    </citation>
    <scope>NUCLEOTIDE SEQUENCE [LARGE SCALE GENOMIC DNA]</scope>
    <source>
        <strain evidence="3 4">Lps</strain>
    </source>
</reference>
<dbReference type="PANTHER" id="PTHR43031">
    <property type="entry name" value="FAD-DEPENDENT OXIDOREDUCTASE"/>
    <property type="match status" value="1"/>
</dbReference>
<dbReference type="PANTHER" id="PTHR43031:SF18">
    <property type="entry name" value="RHODANESE-RELATED SULFURTRANSFERASES"/>
    <property type="match status" value="1"/>
</dbReference>
<name>A0A4D6Y6N6_9GAMM</name>
<dbReference type="SMART" id="SM00450">
    <property type="entry name" value="RHOD"/>
    <property type="match status" value="1"/>
</dbReference>
<evidence type="ECO:0000313" key="4">
    <source>
        <dbReference type="Proteomes" id="UP000298564"/>
    </source>
</evidence>
<dbReference type="RefSeq" id="WP_158355790.1">
    <property type="nucleotide sequence ID" value="NZ_CP034870.1"/>
</dbReference>
<keyword evidence="1" id="KW-0812">Transmembrane</keyword>
<dbReference type="AlphaFoldDB" id="A0A4D6Y6N6"/>
<dbReference type="InterPro" id="IPR001763">
    <property type="entry name" value="Rhodanese-like_dom"/>
</dbReference>
<dbReference type="Gene3D" id="3.40.250.10">
    <property type="entry name" value="Rhodanese-like domain"/>
    <property type="match status" value="1"/>
</dbReference>
<protein>
    <submittedName>
        <fullName evidence="3">Rhodanese-like domain-containing protein</fullName>
    </submittedName>
</protein>
<gene>
    <name evidence="3" type="ORF">D9V70_00265</name>
</gene>
<keyword evidence="1" id="KW-0472">Membrane</keyword>
<dbReference type="PROSITE" id="PS50206">
    <property type="entry name" value="RHODANESE_3"/>
    <property type="match status" value="1"/>
</dbReference>
<sequence>MYNLVFFFNEHFILSILWIFFLIGSFFLTIKHISFKDKIIDNTQAIKLINKKNAIIVDTRSKEVFQQGHIVNSINIPLKNIILGKIKEIKDYKSLPIILILNEMNECKNCMNELLKHGFNNIFFLKNGISHWISENLPLTIKNK</sequence>
<organism evidence="3 4">
    <name type="scientific">Buchnera aphidicola</name>
    <name type="common">Lipaphis pseudobrassicae</name>
    <dbReference type="NCBI Taxonomy" id="1258543"/>
    <lineage>
        <taxon>Bacteria</taxon>
        <taxon>Pseudomonadati</taxon>
        <taxon>Pseudomonadota</taxon>
        <taxon>Gammaproteobacteria</taxon>
        <taxon>Enterobacterales</taxon>
        <taxon>Erwiniaceae</taxon>
        <taxon>Buchnera</taxon>
    </lineage>
</organism>
<keyword evidence="1" id="KW-1133">Transmembrane helix</keyword>
<dbReference type="CDD" id="cd00158">
    <property type="entry name" value="RHOD"/>
    <property type="match status" value="1"/>
</dbReference>